<reference evidence="1" key="1">
    <citation type="journal article" date="2024" name="J. Gen. Virol.">
        <title>Novel phages of Pseudomonas syringae unveil numerous potential auxiliary metabolic genes.</title>
        <authorList>
            <person name="Feltin C."/>
            <person name="Garneau J.R."/>
            <person name="Morris C.E."/>
            <person name="Berard A."/>
            <person name="Torres-Barcelo C."/>
        </authorList>
    </citation>
    <scope>NUCLEOTIDE SEQUENCE</scope>
</reference>
<evidence type="ECO:0008006" key="2">
    <source>
        <dbReference type="Google" id="ProtNLM"/>
    </source>
</evidence>
<gene>
    <name evidence="1" type="ORF">Pyxpy01_00083</name>
</gene>
<proteinExistence type="predicted"/>
<name>A0AAU6VXS8_9VIRU</name>
<protein>
    <recommendedName>
        <fullName evidence="2">Phage protein</fullName>
    </recommendedName>
</protein>
<evidence type="ECO:0000313" key="1">
    <source>
        <dbReference type="EMBL" id="XAI69381.1"/>
    </source>
</evidence>
<sequence>MIKYKELKIGTKVKCLNGNGWGLFQTGEIYTVTSLWDVGIHLNGTPVAMIFADDFEVVE</sequence>
<organism evidence="1">
    <name type="scientific">Pseudomonas phage Pyxpy01</name>
    <dbReference type="NCBI Taxonomy" id="3138546"/>
    <lineage>
        <taxon>Viruses</taxon>
    </lineage>
</organism>
<accession>A0AAU6VXS8</accession>
<dbReference type="EMBL" id="PP179310">
    <property type="protein sequence ID" value="XAI69381.1"/>
    <property type="molecule type" value="Genomic_DNA"/>
</dbReference>